<dbReference type="AlphaFoldDB" id="A0A8S2YAD0"/>
<feature type="compositionally biased region" description="Basic residues" evidence="1">
    <location>
        <begin position="97"/>
        <end position="106"/>
    </location>
</feature>
<reference evidence="2" key="1">
    <citation type="submission" date="2021-02" db="EMBL/GenBank/DDBJ databases">
        <authorList>
            <person name="Nowell W R."/>
        </authorList>
    </citation>
    <scope>NUCLEOTIDE SEQUENCE</scope>
</reference>
<accession>A0A8S2YAD0</accession>
<evidence type="ECO:0000313" key="2">
    <source>
        <dbReference type="EMBL" id="CAF4549262.1"/>
    </source>
</evidence>
<feature type="region of interest" description="Disordered" evidence="1">
    <location>
        <begin position="1"/>
        <end position="28"/>
    </location>
</feature>
<feature type="compositionally biased region" description="Acidic residues" evidence="1">
    <location>
        <begin position="193"/>
        <end position="202"/>
    </location>
</feature>
<feature type="compositionally biased region" description="Basic and acidic residues" evidence="1">
    <location>
        <begin position="119"/>
        <end position="132"/>
    </location>
</feature>
<protein>
    <submittedName>
        <fullName evidence="2">Uncharacterized protein</fullName>
    </submittedName>
</protein>
<sequence length="244" mass="28332">MLASNQHQQSPLSTDTRGAPKALEVFTIDTRDPRSHRFKAEPVWKDRSYSRNSEYRRDDRVLADSSRNRREIRVAPYDRSVGYGIVTDYNRQQHHFSSRQEHHHYHCQTDESASQSRLTADKYHSAPYERARPASSKAATPVRHSTLTHERQQRKTLLNRKRRERKKRVITAINILVMEQEQNVHQQSAPSLPEEDGNDSDEGPPSHVAELIRTDESSDMEDLADDMERLDGNEQPQHQDKSSN</sequence>
<feature type="compositionally biased region" description="Polar residues" evidence="1">
    <location>
        <begin position="1"/>
        <end position="16"/>
    </location>
</feature>
<feature type="compositionally biased region" description="Polar residues" evidence="1">
    <location>
        <begin position="181"/>
        <end position="190"/>
    </location>
</feature>
<dbReference type="EMBL" id="CAJOBC010115386">
    <property type="protein sequence ID" value="CAF4549262.1"/>
    <property type="molecule type" value="Genomic_DNA"/>
</dbReference>
<organism evidence="2 3">
    <name type="scientific">Didymodactylos carnosus</name>
    <dbReference type="NCBI Taxonomy" id="1234261"/>
    <lineage>
        <taxon>Eukaryota</taxon>
        <taxon>Metazoa</taxon>
        <taxon>Spiralia</taxon>
        <taxon>Gnathifera</taxon>
        <taxon>Rotifera</taxon>
        <taxon>Eurotatoria</taxon>
        <taxon>Bdelloidea</taxon>
        <taxon>Philodinida</taxon>
        <taxon>Philodinidae</taxon>
        <taxon>Didymodactylos</taxon>
    </lineage>
</organism>
<feature type="region of interest" description="Disordered" evidence="1">
    <location>
        <begin position="97"/>
        <end position="165"/>
    </location>
</feature>
<feature type="region of interest" description="Disordered" evidence="1">
    <location>
        <begin position="181"/>
        <end position="244"/>
    </location>
</feature>
<name>A0A8S2YAD0_9BILA</name>
<comment type="caution">
    <text evidence="2">The sequence shown here is derived from an EMBL/GenBank/DDBJ whole genome shotgun (WGS) entry which is preliminary data.</text>
</comment>
<evidence type="ECO:0000256" key="1">
    <source>
        <dbReference type="SAM" id="MobiDB-lite"/>
    </source>
</evidence>
<proteinExistence type="predicted"/>
<feature type="compositionally biased region" description="Basic residues" evidence="1">
    <location>
        <begin position="154"/>
        <end position="165"/>
    </location>
</feature>
<feature type="compositionally biased region" description="Basic and acidic residues" evidence="1">
    <location>
        <begin position="226"/>
        <end position="244"/>
    </location>
</feature>
<dbReference type="Proteomes" id="UP000681722">
    <property type="component" value="Unassembled WGS sequence"/>
</dbReference>
<evidence type="ECO:0000313" key="3">
    <source>
        <dbReference type="Proteomes" id="UP000681722"/>
    </source>
</evidence>
<gene>
    <name evidence="2" type="ORF">SRO942_LOCUS46916</name>
</gene>